<dbReference type="OrthoDB" id="5291305at2"/>
<dbReference type="Pfam" id="PF01973">
    <property type="entry name" value="MptE-like"/>
    <property type="match status" value="1"/>
</dbReference>
<sequence>MNNEELLKRQNKILYKKYITAIENGLEPYKSIETKNGYKTIKVPAGDKDLLIHSKYDPIREAEALYDEFADQIKEYDQIFFYGLGLGYHVEKFLKEHPSLSYSTYEPDMKVFISHMEARSLTYLSLDRLVIDTDNNSLQLWLNRFLKESSKKTLLIILPSYKQALPESVELFSQSFKKALKNVKNEFITNKKFENRWLINSIKNYCELLKTPNILTNKYKQKFKDKPVILVAAGPSLNDELDQLIKIKKDETAYIFAVGSANRTLIKHNILPDAVLSYDPQAHNHKVYEEIITENIKEVPLIFGSSVGHETVQKFPGQKLHMITSADTVSAYFMKNQTKEYGIVNDSPTIALITLQVLYYLQCDPVILVGQNLAFRNNEFYSSGVKYEKRGSEVQERDKRDEILVESVEGEMIQTNDSFDRMRHAIEQMLFHFQEQGRTVINTTKGGANISYTVFQDLNSVMLNELKEPVVDKEWIDTPDYENKYSIELVEDKRRRLLRKKDECYSLLLEIIKTITQISTNKEHRLYQKMYKGFGKFDKYMKKLQQNDYYLYFIKPYLRVEFQNVLRNEYKLTEEQDYQKKADALTDTIKPFIERCLETDEILSPYIDEMEDQIQQETKQV</sequence>
<feature type="domain" description="6-hydroxymethylpterin diphosphokinase MptE-like" evidence="1">
    <location>
        <begin position="201"/>
        <end position="377"/>
    </location>
</feature>
<evidence type="ECO:0000259" key="1">
    <source>
        <dbReference type="Pfam" id="PF01973"/>
    </source>
</evidence>
<dbReference type="AlphaFoldDB" id="A0A428N9Q2"/>
<keyword evidence="3" id="KW-1185">Reference proteome</keyword>
<evidence type="ECO:0000313" key="3">
    <source>
        <dbReference type="Proteomes" id="UP000275076"/>
    </source>
</evidence>
<accession>A0A428N9Q2</accession>
<dbReference type="Proteomes" id="UP000275076">
    <property type="component" value="Unassembled WGS sequence"/>
</dbReference>
<protein>
    <submittedName>
        <fullName evidence="2">DUF115 domain-containing protein</fullName>
    </submittedName>
</protein>
<name>A0A428N9Q2_9BACI</name>
<comment type="caution">
    <text evidence="2">The sequence shown here is derived from an EMBL/GenBank/DDBJ whole genome shotgun (WGS) entry which is preliminary data.</text>
</comment>
<gene>
    <name evidence="2" type="ORF">D7Z54_00655</name>
</gene>
<dbReference type="PANTHER" id="PTHR41786">
    <property type="entry name" value="MOTILITY ACCESSORY FACTOR MAF"/>
    <property type="match status" value="1"/>
</dbReference>
<dbReference type="PANTHER" id="PTHR41786:SF1">
    <property type="entry name" value="6-HYDROXYMETHYLPTERIN DIPHOSPHOKINASE MPTE-LIKE DOMAIN-CONTAINING PROTEIN"/>
    <property type="match status" value="1"/>
</dbReference>
<dbReference type="EMBL" id="RBVX01000001">
    <property type="protein sequence ID" value="RSL35117.1"/>
    <property type="molecule type" value="Genomic_DNA"/>
</dbReference>
<dbReference type="RefSeq" id="WP_125553439.1">
    <property type="nucleotide sequence ID" value="NZ_RBVX01000001.1"/>
</dbReference>
<dbReference type="InterPro" id="IPR002826">
    <property type="entry name" value="MptE-like"/>
</dbReference>
<evidence type="ECO:0000313" key="2">
    <source>
        <dbReference type="EMBL" id="RSL35117.1"/>
    </source>
</evidence>
<proteinExistence type="predicted"/>
<organism evidence="2 3">
    <name type="scientific">Salibacterium salarium</name>
    <dbReference type="NCBI Taxonomy" id="284579"/>
    <lineage>
        <taxon>Bacteria</taxon>
        <taxon>Bacillati</taxon>
        <taxon>Bacillota</taxon>
        <taxon>Bacilli</taxon>
        <taxon>Bacillales</taxon>
        <taxon>Bacillaceae</taxon>
    </lineage>
</organism>
<reference evidence="2 3" key="1">
    <citation type="submission" date="2018-10" db="EMBL/GenBank/DDBJ databases">
        <title>Draft genome sequence of Bacillus salarius IM0101, isolated from a hypersaline soil in Inner Mongolia, China.</title>
        <authorList>
            <person name="Yamprayoonswat W."/>
            <person name="Boonvisut S."/>
            <person name="Jumpathong W."/>
            <person name="Sittihan S."/>
            <person name="Ruangsuj P."/>
            <person name="Wanthongcharoen S."/>
            <person name="Thongpramul N."/>
            <person name="Pimmason S."/>
            <person name="Yu B."/>
            <person name="Yasawong M."/>
        </authorList>
    </citation>
    <scope>NUCLEOTIDE SEQUENCE [LARGE SCALE GENOMIC DNA]</scope>
    <source>
        <strain evidence="2 3">IM0101</strain>
    </source>
</reference>